<dbReference type="GO" id="GO:0003677">
    <property type="term" value="F:DNA binding"/>
    <property type="evidence" value="ECO:0007669"/>
    <property type="project" value="TreeGrafter"/>
</dbReference>
<comment type="caution">
    <text evidence="9">The sequence shown here is derived from an EMBL/GenBank/DDBJ whole genome shotgun (WGS) entry which is preliminary data.</text>
</comment>
<dbReference type="PANTHER" id="PTHR10629:SF52">
    <property type="entry name" value="DNA (CYTOSINE-5)-METHYLTRANSFERASE 1"/>
    <property type="match status" value="1"/>
</dbReference>
<sequence>MSNYTFTQLFRKGQESLNQWQPQAKRTSEAAFDVIDFFCCGGGMSLGFASLQEYFRIIGGVDINSTSLKTYELNYGTPVMNADITTISPNSNVVQQTFKINKKRPLVVIGCAPCQGFSAHRKKDSDKPEDKRNTLIGYFSDIAVNLNPDFVVMENVPEILTGKYKMHYEEAKNVFIQNGYYVVQRVYNAAGFGVPQARIRAIIVASKYKNFVLPDEMLSVEEYKTVRDAIADLPHVDARHQIPMVDRYHRCSTHKQSTIDVIAQVPHDGGSRPKGVGPKCLDKVNGFSDVYGRLRWDKPSITITQYARNPASGRYSHPEQNRGLTIREVARLQSFPDGYLWNGSLGDAFKQIGEAVPPLLALAIATQIALTIKTQENNE</sequence>
<keyword evidence="3 7" id="KW-0808">Transferase</keyword>
<evidence type="ECO:0000256" key="2">
    <source>
        <dbReference type="ARBA" id="ARBA00022603"/>
    </source>
</evidence>
<dbReference type="Proteomes" id="UP000286211">
    <property type="component" value="Unassembled WGS sequence"/>
</dbReference>
<dbReference type="GO" id="GO:0003886">
    <property type="term" value="F:DNA (cytosine-5-)-methyltransferase activity"/>
    <property type="evidence" value="ECO:0007669"/>
    <property type="project" value="UniProtKB-EC"/>
</dbReference>
<organism evidence="9 10">
    <name type="scientific">Segatella copri</name>
    <dbReference type="NCBI Taxonomy" id="165179"/>
    <lineage>
        <taxon>Bacteria</taxon>
        <taxon>Pseudomonadati</taxon>
        <taxon>Bacteroidota</taxon>
        <taxon>Bacteroidia</taxon>
        <taxon>Bacteroidales</taxon>
        <taxon>Prevotellaceae</taxon>
        <taxon>Segatella</taxon>
    </lineage>
</organism>
<dbReference type="InterPro" id="IPR001525">
    <property type="entry name" value="C5_MeTfrase"/>
</dbReference>
<evidence type="ECO:0000313" key="10">
    <source>
        <dbReference type="Proteomes" id="UP000286211"/>
    </source>
</evidence>
<keyword evidence="4 7" id="KW-0949">S-adenosyl-L-methionine</keyword>
<evidence type="ECO:0000256" key="6">
    <source>
        <dbReference type="ARBA" id="ARBA00047422"/>
    </source>
</evidence>
<evidence type="ECO:0000256" key="5">
    <source>
        <dbReference type="ARBA" id="ARBA00022747"/>
    </source>
</evidence>
<evidence type="ECO:0000256" key="7">
    <source>
        <dbReference type="PROSITE-ProRule" id="PRU01016"/>
    </source>
</evidence>
<comment type="catalytic activity">
    <reaction evidence="6">
        <text>a 2'-deoxycytidine in DNA + S-adenosyl-L-methionine = a 5-methyl-2'-deoxycytidine in DNA + S-adenosyl-L-homocysteine + H(+)</text>
        <dbReference type="Rhea" id="RHEA:13681"/>
        <dbReference type="Rhea" id="RHEA-COMP:11369"/>
        <dbReference type="Rhea" id="RHEA-COMP:11370"/>
        <dbReference type="ChEBI" id="CHEBI:15378"/>
        <dbReference type="ChEBI" id="CHEBI:57856"/>
        <dbReference type="ChEBI" id="CHEBI:59789"/>
        <dbReference type="ChEBI" id="CHEBI:85452"/>
        <dbReference type="ChEBI" id="CHEBI:85454"/>
        <dbReference type="EC" id="2.1.1.37"/>
    </reaction>
</comment>
<dbReference type="InterPro" id="IPR029063">
    <property type="entry name" value="SAM-dependent_MTases_sf"/>
</dbReference>
<comment type="similarity">
    <text evidence="7 8">Belongs to the class I-like SAM-binding methyltransferase superfamily. C5-methyltransferase family.</text>
</comment>
<dbReference type="InterPro" id="IPR050390">
    <property type="entry name" value="C5-Methyltransferase"/>
</dbReference>
<dbReference type="PRINTS" id="PR00105">
    <property type="entry name" value="C5METTRFRASE"/>
</dbReference>
<dbReference type="SUPFAM" id="SSF53335">
    <property type="entry name" value="S-adenosyl-L-methionine-dependent methyltransferases"/>
    <property type="match status" value="1"/>
</dbReference>
<dbReference type="RefSeq" id="WP_006846787.1">
    <property type="nucleotide sequence ID" value="NZ_JAPDUT010000001.1"/>
</dbReference>
<dbReference type="GO" id="GO:0032259">
    <property type="term" value="P:methylation"/>
    <property type="evidence" value="ECO:0007669"/>
    <property type="project" value="UniProtKB-KW"/>
</dbReference>
<dbReference type="GO" id="GO:0009307">
    <property type="term" value="P:DNA restriction-modification system"/>
    <property type="evidence" value="ECO:0007669"/>
    <property type="project" value="UniProtKB-KW"/>
</dbReference>
<dbReference type="NCBIfam" id="TIGR00675">
    <property type="entry name" value="dcm"/>
    <property type="match status" value="1"/>
</dbReference>
<evidence type="ECO:0000256" key="1">
    <source>
        <dbReference type="ARBA" id="ARBA00011975"/>
    </source>
</evidence>
<gene>
    <name evidence="9" type="ORF">DW079_09275</name>
</gene>
<protein>
    <recommendedName>
        <fullName evidence="1">DNA (cytosine-5-)-methyltransferase</fullName>
        <ecNumber evidence="1">2.1.1.37</ecNumber>
    </recommendedName>
</protein>
<evidence type="ECO:0000313" key="9">
    <source>
        <dbReference type="EMBL" id="RHK09820.1"/>
    </source>
</evidence>
<evidence type="ECO:0000256" key="3">
    <source>
        <dbReference type="ARBA" id="ARBA00022679"/>
    </source>
</evidence>
<dbReference type="Gene3D" id="3.90.120.10">
    <property type="entry name" value="DNA Methylase, subunit A, domain 2"/>
    <property type="match status" value="1"/>
</dbReference>
<feature type="active site" evidence="7">
    <location>
        <position position="114"/>
    </location>
</feature>
<dbReference type="EC" id="2.1.1.37" evidence="1"/>
<dbReference type="AlphaFoldDB" id="A0A415F2F1"/>
<evidence type="ECO:0000256" key="8">
    <source>
        <dbReference type="RuleBase" id="RU000416"/>
    </source>
</evidence>
<dbReference type="GeneID" id="69849597"/>
<keyword evidence="5" id="KW-0680">Restriction system</keyword>
<keyword evidence="2 7" id="KW-0489">Methyltransferase</keyword>
<accession>A0A415F2F1</accession>
<dbReference type="Pfam" id="PF00145">
    <property type="entry name" value="DNA_methylase"/>
    <property type="match status" value="1"/>
</dbReference>
<dbReference type="GO" id="GO:0044027">
    <property type="term" value="P:negative regulation of gene expression via chromosomal CpG island methylation"/>
    <property type="evidence" value="ECO:0007669"/>
    <property type="project" value="TreeGrafter"/>
</dbReference>
<dbReference type="PANTHER" id="PTHR10629">
    <property type="entry name" value="CYTOSINE-SPECIFIC METHYLTRANSFERASE"/>
    <property type="match status" value="1"/>
</dbReference>
<proteinExistence type="inferred from homology"/>
<dbReference type="Gene3D" id="3.40.50.150">
    <property type="entry name" value="Vaccinia Virus protein VP39"/>
    <property type="match status" value="1"/>
</dbReference>
<evidence type="ECO:0000256" key="4">
    <source>
        <dbReference type="ARBA" id="ARBA00022691"/>
    </source>
</evidence>
<dbReference type="PROSITE" id="PS51679">
    <property type="entry name" value="SAM_MT_C5"/>
    <property type="match status" value="1"/>
</dbReference>
<name>A0A415F2F1_9BACT</name>
<reference evidence="9 10" key="1">
    <citation type="submission" date="2018-08" db="EMBL/GenBank/DDBJ databases">
        <title>A genome reference for cultivated species of the human gut microbiota.</title>
        <authorList>
            <person name="Zou Y."/>
            <person name="Xue W."/>
            <person name="Luo G."/>
        </authorList>
    </citation>
    <scope>NUCLEOTIDE SEQUENCE [LARGE SCALE GENOMIC DNA]</scope>
    <source>
        <strain evidence="9 10">AF46-2NS</strain>
    </source>
</reference>
<dbReference type="EMBL" id="QRNB01000045">
    <property type="protein sequence ID" value="RHK09820.1"/>
    <property type="molecule type" value="Genomic_DNA"/>
</dbReference>